<feature type="compositionally biased region" description="Basic and acidic residues" evidence="17">
    <location>
        <begin position="238"/>
        <end position="259"/>
    </location>
</feature>
<dbReference type="GO" id="GO:0000287">
    <property type="term" value="F:magnesium ion binding"/>
    <property type="evidence" value="ECO:0007669"/>
    <property type="project" value="InterPro"/>
</dbReference>
<dbReference type="PROSITE" id="PS00114">
    <property type="entry name" value="PRPP_SYNTHASE"/>
    <property type="match status" value="1"/>
</dbReference>
<dbReference type="GO" id="GO:0006015">
    <property type="term" value="P:5-phosphoribose 1-diphosphate biosynthetic process"/>
    <property type="evidence" value="ECO:0007669"/>
    <property type="project" value="EnsemblFungi"/>
</dbReference>
<evidence type="ECO:0000256" key="9">
    <source>
        <dbReference type="ARBA" id="ARBA00022727"/>
    </source>
</evidence>
<evidence type="ECO:0000256" key="10">
    <source>
        <dbReference type="ARBA" id="ARBA00022741"/>
    </source>
</evidence>
<dbReference type="EMBL" id="AZGZ01000053">
    <property type="protein sequence ID" value="KZZ86645.1"/>
    <property type="molecule type" value="Genomic_DNA"/>
</dbReference>
<keyword evidence="13" id="KW-0460">Magnesium</keyword>
<reference evidence="19 20" key="1">
    <citation type="journal article" date="2016" name="Genome Biol. Evol.">
        <title>Divergent and convergent evolution of fungal pathogenicity.</title>
        <authorList>
            <person name="Shang Y."/>
            <person name="Xiao G."/>
            <person name="Zheng P."/>
            <person name="Cen K."/>
            <person name="Zhan S."/>
            <person name="Wang C."/>
        </authorList>
    </citation>
    <scope>NUCLEOTIDE SEQUENCE [LARGE SCALE GENOMIC DNA]</scope>
    <source>
        <strain evidence="19 20">ARSEF 7405</strain>
    </source>
</reference>
<dbReference type="InterPro" id="IPR029099">
    <property type="entry name" value="Pribosyltran_N"/>
</dbReference>
<evidence type="ECO:0000256" key="6">
    <source>
        <dbReference type="ARBA" id="ARBA00022553"/>
    </source>
</evidence>
<evidence type="ECO:0000256" key="1">
    <source>
        <dbReference type="ARBA" id="ARBA00004496"/>
    </source>
</evidence>
<evidence type="ECO:0000256" key="4">
    <source>
        <dbReference type="ARBA" id="ARBA00013247"/>
    </source>
</evidence>
<keyword evidence="7" id="KW-0808">Transferase</keyword>
<keyword evidence="10" id="KW-0547">Nucleotide-binding</keyword>
<evidence type="ECO:0000313" key="19">
    <source>
        <dbReference type="EMBL" id="KZZ86645.1"/>
    </source>
</evidence>
<evidence type="ECO:0000256" key="12">
    <source>
        <dbReference type="ARBA" id="ARBA00022840"/>
    </source>
</evidence>
<dbReference type="GO" id="GO:0002189">
    <property type="term" value="C:ribose phosphate diphosphokinase complex"/>
    <property type="evidence" value="ECO:0007669"/>
    <property type="project" value="EnsemblFungi"/>
</dbReference>
<evidence type="ECO:0000256" key="13">
    <source>
        <dbReference type="ARBA" id="ARBA00022842"/>
    </source>
</evidence>
<dbReference type="InterPro" id="IPR000836">
    <property type="entry name" value="PRTase_dom"/>
</dbReference>
<dbReference type="EC" id="2.7.6.1" evidence="4"/>
<comment type="caution">
    <text evidence="19">The sequence shown here is derived from an EMBL/GenBank/DDBJ whole genome shotgun (WGS) entry which is preliminary data.</text>
</comment>
<evidence type="ECO:0000256" key="16">
    <source>
        <dbReference type="ARBA" id="ARBA00077829"/>
    </source>
</evidence>
<dbReference type="SMART" id="SM01400">
    <property type="entry name" value="Pribosyltran_N"/>
    <property type="match status" value="1"/>
</dbReference>
<keyword evidence="9" id="KW-0545">Nucleotide biosynthesis</keyword>
<accession>A0A167UV21</accession>
<evidence type="ECO:0000256" key="15">
    <source>
        <dbReference type="ARBA" id="ARBA00049535"/>
    </source>
</evidence>
<evidence type="ECO:0000256" key="3">
    <source>
        <dbReference type="ARBA" id="ARBA00006478"/>
    </source>
</evidence>
<keyword evidence="12" id="KW-0067">ATP-binding</keyword>
<dbReference type="Pfam" id="PF13793">
    <property type="entry name" value="Pribosyltran_N"/>
    <property type="match status" value="1"/>
</dbReference>
<dbReference type="Proteomes" id="UP000242877">
    <property type="component" value="Unassembled WGS sequence"/>
</dbReference>
<keyword evidence="20" id="KW-1185">Reference proteome</keyword>
<sequence>MRDVEIFAGSSHIKLTEAICERLGATPAKCKLGKFSNGETTVEIGVSVRNKDVFIVQSGCEKINDAVMELLIMINACKGGSAKSVTAVLPYFPYSRQSKKKSHRGAITARMLANLLSVAGVDHIISVDLHASQMQGFFAQPVDNLFAEPLIARWIRLNVPHWRHGVVVSKNAGGSKRVTSLADTLKLNFGIVTTERRRKNPFKHISESAVFFDTLEVVDDDDHADESQHCSPPSYDISQKREQSKKNKENKQSKKERQKSSSGDTIKADTAAGASVEPVTKEPVIKIEHAPAEPESKEQLQEASEEAIEQTFSGLNNLVLQPPAIKNSARRPSERFEWNDVRAEDVITGRLVQGQLVDDDYPSPILSSTSGTGSIDADLDLAALGPDPMASSIASFTQPEHALGGSYDAADASSDDEEDKIQGIIPERTITLVGDVKDRIVFIIDDMIDTPQSWVAAAETVVKRGGAKTVYCIATHGLFGEDCLNVMDECDSIDKVIVTNTFPLPKGFRKWKKLVVIDSAALLSEGIRRHHYGESLSGLFSIHD</sequence>
<evidence type="ECO:0000256" key="7">
    <source>
        <dbReference type="ARBA" id="ARBA00022679"/>
    </source>
</evidence>
<dbReference type="InterPro" id="IPR005946">
    <property type="entry name" value="Rib-P_diPkinase"/>
</dbReference>
<dbReference type="GO" id="GO:0005524">
    <property type="term" value="F:ATP binding"/>
    <property type="evidence" value="ECO:0007669"/>
    <property type="project" value="UniProtKB-KW"/>
</dbReference>
<evidence type="ECO:0000256" key="11">
    <source>
        <dbReference type="ARBA" id="ARBA00022777"/>
    </source>
</evidence>
<comment type="subcellular location">
    <subcellularLocation>
        <location evidence="1">Cytoplasm</location>
    </subcellularLocation>
</comment>
<evidence type="ECO:0000256" key="2">
    <source>
        <dbReference type="ARBA" id="ARBA00004996"/>
    </source>
</evidence>
<evidence type="ECO:0000256" key="5">
    <source>
        <dbReference type="ARBA" id="ARBA00022490"/>
    </source>
</evidence>
<gene>
    <name evidence="19" type="ORF">AAP_06347</name>
</gene>
<feature type="compositionally biased region" description="Basic and acidic residues" evidence="17">
    <location>
        <begin position="279"/>
        <end position="300"/>
    </location>
</feature>
<dbReference type="InterPro" id="IPR029057">
    <property type="entry name" value="PRTase-like"/>
</dbReference>
<dbReference type="VEuPathDB" id="FungiDB:AAP_06347"/>
<dbReference type="AlphaFoldDB" id="A0A167UV21"/>
<comment type="similarity">
    <text evidence="3">Belongs to the ribose-phosphate pyrophosphokinase family.</text>
</comment>
<evidence type="ECO:0000313" key="20">
    <source>
        <dbReference type="Proteomes" id="UP000242877"/>
    </source>
</evidence>
<dbReference type="CDD" id="cd06223">
    <property type="entry name" value="PRTases_typeI"/>
    <property type="match status" value="1"/>
</dbReference>
<dbReference type="PANTHER" id="PTHR10210:SF57">
    <property type="entry name" value="RIBOSE-PHOSPHATE DIPHOSPHOKINASE"/>
    <property type="match status" value="1"/>
</dbReference>
<dbReference type="OrthoDB" id="413572at2759"/>
<proteinExistence type="inferred from homology"/>
<comment type="catalytic activity">
    <reaction evidence="15">
        <text>D-ribose 5-phosphate + ATP = 5-phospho-alpha-D-ribose 1-diphosphate + AMP + H(+)</text>
        <dbReference type="Rhea" id="RHEA:15609"/>
        <dbReference type="ChEBI" id="CHEBI:15378"/>
        <dbReference type="ChEBI" id="CHEBI:30616"/>
        <dbReference type="ChEBI" id="CHEBI:58017"/>
        <dbReference type="ChEBI" id="CHEBI:78346"/>
        <dbReference type="ChEBI" id="CHEBI:456215"/>
        <dbReference type="EC" id="2.7.6.1"/>
    </reaction>
</comment>
<dbReference type="SUPFAM" id="SSF53271">
    <property type="entry name" value="PRTase-like"/>
    <property type="match status" value="2"/>
</dbReference>
<dbReference type="FunFam" id="3.40.50.2020:FF:000017">
    <property type="entry name" value="Ribose-phosphate pyrophosphokinase 1"/>
    <property type="match status" value="1"/>
</dbReference>
<feature type="region of interest" description="Disordered" evidence="17">
    <location>
        <begin position="222"/>
        <end position="308"/>
    </location>
</feature>
<organism evidence="19 20">
    <name type="scientific">Ascosphaera apis ARSEF 7405</name>
    <dbReference type="NCBI Taxonomy" id="392613"/>
    <lineage>
        <taxon>Eukaryota</taxon>
        <taxon>Fungi</taxon>
        <taxon>Dikarya</taxon>
        <taxon>Ascomycota</taxon>
        <taxon>Pezizomycotina</taxon>
        <taxon>Eurotiomycetes</taxon>
        <taxon>Eurotiomycetidae</taxon>
        <taxon>Onygenales</taxon>
        <taxon>Ascosphaeraceae</taxon>
        <taxon>Ascosphaera</taxon>
    </lineage>
</organism>
<name>A0A167UV21_9EURO</name>
<dbReference type="GO" id="GO:0016301">
    <property type="term" value="F:kinase activity"/>
    <property type="evidence" value="ECO:0007669"/>
    <property type="project" value="UniProtKB-KW"/>
</dbReference>
<protein>
    <recommendedName>
        <fullName evidence="14">Ribose-phosphate pyrophosphokinase 1</fullName>
        <ecNumber evidence="4">2.7.6.1</ecNumber>
    </recommendedName>
    <alternativeName>
        <fullName evidence="16">Phosphoribosyl pyrophosphate synthase 1</fullName>
    </alternativeName>
</protein>
<dbReference type="GO" id="GO:0004749">
    <property type="term" value="F:ribose phosphate diphosphokinase activity"/>
    <property type="evidence" value="ECO:0007669"/>
    <property type="project" value="UniProtKB-EC"/>
</dbReference>
<evidence type="ECO:0000256" key="17">
    <source>
        <dbReference type="SAM" id="MobiDB-lite"/>
    </source>
</evidence>
<dbReference type="GO" id="GO:0005737">
    <property type="term" value="C:cytoplasm"/>
    <property type="evidence" value="ECO:0007669"/>
    <property type="project" value="UniProtKB-SubCell"/>
</dbReference>
<dbReference type="GO" id="GO:0009156">
    <property type="term" value="P:ribonucleoside monophosphate biosynthetic process"/>
    <property type="evidence" value="ECO:0007669"/>
    <property type="project" value="InterPro"/>
</dbReference>
<dbReference type="Gene3D" id="3.40.50.2020">
    <property type="match status" value="3"/>
</dbReference>
<dbReference type="GO" id="GO:0006164">
    <property type="term" value="P:purine nucleotide biosynthetic process"/>
    <property type="evidence" value="ECO:0007669"/>
    <property type="project" value="TreeGrafter"/>
</dbReference>
<evidence type="ECO:0000259" key="18">
    <source>
        <dbReference type="Pfam" id="PF13793"/>
    </source>
</evidence>
<keyword evidence="8" id="KW-0479">Metal-binding</keyword>
<evidence type="ECO:0000256" key="8">
    <source>
        <dbReference type="ARBA" id="ARBA00022723"/>
    </source>
</evidence>
<dbReference type="NCBIfam" id="TIGR01251">
    <property type="entry name" value="ribP_PPkin"/>
    <property type="match status" value="1"/>
</dbReference>
<comment type="pathway">
    <text evidence="2">Metabolic intermediate biosynthesis; 5-phospho-alpha-D-ribose 1-diphosphate biosynthesis; 5-phospho-alpha-D-ribose 1-diphosphate from D-ribose 5-phosphate (route I): step 1/1.</text>
</comment>
<feature type="domain" description="Ribose-phosphate pyrophosphokinase N-terminal" evidence="18">
    <location>
        <begin position="5"/>
        <end position="120"/>
    </location>
</feature>
<dbReference type="FunFam" id="3.40.50.2020:FF:000043">
    <property type="entry name" value="Ribose-phosphate pyrophosphokinase 1"/>
    <property type="match status" value="1"/>
</dbReference>
<keyword evidence="5" id="KW-0963">Cytoplasm</keyword>
<dbReference type="InterPro" id="IPR000842">
    <property type="entry name" value="PRib_PP_synth_CS"/>
</dbReference>
<dbReference type="PANTHER" id="PTHR10210">
    <property type="entry name" value="RIBOSE-PHOSPHATE DIPHOSPHOKINASE FAMILY MEMBER"/>
    <property type="match status" value="1"/>
</dbReference>
<evidence type="ECO:0000256" key="14">
    <source>
        <dbReference type="ARBA" id="ARBA00040334"/>
    </source>
</evidence>
<keyword evidence="11 19" id="KW-0418">Kinase</keyword>
<dbReference type="Pfam" id="PF14572">
    <property type="entry name" value="Pribosyl_synth"/>
    <property type="match status" value="1"/>
</dbReference>
<keyword evidence="6" id="KW-0597">Phosphoprotein</keyword>